<reference evidence="3" key="1">
    <citation type="submission" date="2019-06" db="EMBL/GenBank/DDBJ databases">
        <authorList>
            <person name="Zheng W."/>
        </authorList>
    </citation>
    <scope>NUCLEOTIDE SEQUENCE</scope>
    <source>
        <strain evidence="3">QDHG01</strain>
    </source>
</reference>
<evidence type="ECO:0000256" key="1">
    <source>
        <dbReference type="ARBA" id="ARBA00022448"/>
    </source>
</evidence>
<dbReference type="EMBL" id="RRYP01006013">
    <property type="protein sequence ID" value="TNV81553.1"/>
    <property type="molecule type" value="Genomic_DNA"/>
</dbReference>
<evidence type="ECO:0000259" key="2">
    <source>
        <dbReference type="Pfam" id="PF00005"/>
    </source>
</evidence>
<evidence type="ECO:0000313" key="3">
    <source>
        <dbReference type="EMBL" id="TNV81553.1"/>
    </source>
</evidence>
<keyword evidence="4" id="KW-1185">Reference proteome</keyword>
<dbReference type="AlphaFoldDB" id="A0A8J8NUU5"/>
<dbReference type="SUPFAM" id="SSF52540">
    <property type="entry name" value="P-loop containing nucleoside triphosphate hydrolases"/>
    <property type="match status" value="1"/>
</dbReference>
<dbReference type="InterPro" id="IPR003439">
    <property type="entry name" value="ABC_transporter-like_ATP-bd"/>
</dbReference>
<name>A0A8J8NUU5_HALGN</name>
<gene>
    <name evidence="3" type="ORF">FGO68_gene4885</name>
</gene>
<dbReference type="Pfam" id="PF00005">
    <property type="entry name" value="ABC_tran"/>
    <property type="match status" value="1"/>
</dbReference>
<dbReference type="GO" id="GO:0016887">
    <property type="term" value="F:ATP hydrolysis activity"/>
    <property type="evidence" value="ECO:0007669"/>
    <property type="project" value="InterPro"/>
</dbReference>
<sequence length="106" mass="11363">MKIENKVEGSINAQESIMPQSKQPVKLSFNDIEFEIPIAHNITNSEGKNVKTVIRQKIVKGCSGYALPGQTTYIMGSSGAGKTSLLNILSDRVSSSGDCQGNSDCK</sequence>
<dbReference type="GO" id="GO:0005524">
    <property type="term" value="F:ATP binding"/>
    <property type="evidence" value="ECO:0007669"/>
    <property type="project" value="InterPro"/>
</dbReference>
<evidence type="ECO:0000313" key="4">
    <source>
        <dbReference type="Proteomes" id="UP000785679"/>
    </source>
</evidence>
<keyword evidence="1" id="KW-0813">Transport</keyword>
<comment type="caution">
    <text evidence="3">The sequence shown here is derived from an EMBL/GenBank/DDBJ whole genome shotgun (WGS) entry which is preliminary data.</text>
</comment>
<dbReference type="Proteomes" id="UP000785679">
    <property type="component" value="Unassembled WGS sequence"/>
</dbReference>
<proteinExistence type="predicted"/>
<protein>
    <recommendedName>
        <fullName evidence="2">ABC transporter domain-containing protein</fullName>
    </recommendedName>
</protein>
<organism evidence="3 4">
    <name type="scientific">Halteria grandinella</name>
    <dbReference type="NCBI Taxonomy" id="5974"/>
    <lineage>
        <taxon>Eukaryota</taxon>
        <taxon>Sar</taxon>
        <taxon>Alveolata</taxon>
        <taxon>Ciliophora</taxon>
        <taxon>Intramacronucleata</taxon>
        <taxon>Spirotrichea</taxon>
        <taxon>Stichotrichia</taxon>
        <taxon>Sporadotrichida</taxon>
        <taxon>Halteriidae</taxon>
        <taxon>Halteria</taxon>
    </lineage>
</organism>
<dbReference type="OrthoDB" id="184675at2759"/>
<dbReference type="Gene3D" id="3.40.50.300">
    <property type="entry name" value="P-loop containing nucleotide triphosphate hydrolases"/>
    <property type="match status" value="1"/>
</dbReference>
<accession>A0A8J8NUU5</accession>
<dbReference type="InterPro" id="IPR027417">
    <property type="entry name" value="P-loop_NTPase"/>
</dbReference>
<dbReference type="PANTHER" id="PTHR19241">
    <property type="entry name" value="ATP-BINDING CASSETTE TRANSPORTER"/>
    <property type="match status" value="1"/>
</dbReference>
<feature type="domain" description="ABC transporter" evidence="2">
    <location>
        <begin position="62"/>
        <end position="97"/>
    </location>
</feature>